<name>A0AAE9ZUW8_9CAUD</name>
<gene>
    <name evidence="1" type="ORF">YP6_00019</name>
</gene>
<keyword evidence="2" id="KW-1185">Reference proteome</keyword>
<proteinExistence type="predicted"/>
<evidence type="ECO:0000313" key="2">
    <source>
        <dbReference type="Proteomes" id="UP001215990"/>
    </source>
</evidence>
<dbReference type="EMBL" id="OQ376695">
    <property type="protein sequence ID" value="WDS61825.1"/>
    <property type="molecule type" value="Genomic_DNA"/>
</dbReference>
<evidence type="ECO:0000313" key="1">
    <source>
        <dbReference type="EMBL" id="WDS61825.1"/>
    </source>
</evidence>
<accession>A0AAE9ZUW8</accession>
<reference evidence="1 2" key="1">
    <citation type="submission" date="2023-02" db="EMBL/GenBank/DDBJ databases">
        <authorList>
            <person name="Ye Q."/>
            <person name="Zhang S.Q."/>
            <person name="Wang M.S."/>
        </authorList>
    </citation>
    <scope>NUCLEOTIDE SEQUENCE [LARGE SCALE GENOMIC DNA]</scope>
</reference>
<organism evidence="1 2">
    <name type="scientific">Escherichia phage YP-6</name>
    <dbReference type="NCBI Taxonomy" id="3020453"/>
    <lineage>
        <taxon>Viruses</taxon>
        <taxon>Duplodnaviria</taxon>
        <taxon>Heunggongvirae</taxon>
        <taxon>Uroviricota</taxon>
        <taxon>Caudoviricetes</taxon>
        <taxon>Vequintavirinae</taxon>
        <taxon>Vequintavirus</taxon>
        <taxon>Vequintavirus YP6</taxon>
    </lineage>
</organism>
<sequence>MKHYCLFGRMGVDCDWVFLKLVSIRESIPEEEQESELMAWINYYGNTFRYVKMEGLPSEAEDETV</sequence>
<protein>
    <submittedName>
        <fullName evidence="1">Uncharacterized protein</fullName>
    </submittedName>
</protein>
<dbReference type="Proteomes" id="UP001215990">
    <property type="component" value="Segment"/>
</dbReference>